<organism evidence="1 2">
    <name type="scientific">Truncatella angustata</name>
    <dbReference type="NCBI Taxonomy" id="152316"/>
    <lineage>
        <taxon>Eukaryota</taxon>
        <taxon>Fungi</taxon>
        <taxon>Dikarya</taxon>
        <taxon>Ascomycota</taxon>
        <taxon>Pezizomycotina</taxon>
        <taxon>Sordariomycetes</taxon>
        <taxon>Xylariomycetidae</taxon>
        <taxon>Amphisphaeriales</taxon>
        <taxon>Sporocadaceae</taxon>
        <taxon>Truncatella</taxon>
    </lineage>
</organism>
<dbReference type="RefSeq" id="XP_045958706.1">
    <property type="nucleotide sequence ID" value="XM_046107329.1"/>
</dbReference>
<accession>A0A9P8ULT9</accession>
<reference evidence="1" key="1">
    <citation type="journal article" date="2021" name="Nat. Commun.">
        <title>Genetic determinants of endophytism in the Arabidopsis root mycobiome.</title>
        <authorList>
            <person name="Mesny F."/>
            <person name="Miyauchi S."/>
            <person name="Thiergart T."/>
            <person name="Pickel B."/>
            <person name="Atanasova L."/>
            <person name="Karlsson M."/>
            <person name="Huettel B."/>
            <person name="Barry K.W."/>
            <person name="Haridas S."/>
            <person name="Chen C."/>
            <person name="Bauer D."/>
            <person name="Andreopoulos W."/>
            <person name="Pangilinan J."/>
            <person name="LaButti K."/>
            <person name="Riley R."/>
            <person name="Lipzen A."/>
            <person name="Clum A."/>
            <person name="Drula E."/>
            <person name="Henrissat B."/>
            <person name="Kohler A."/>
            <person name="Grigoriev I.V."/>
            <person name="Martin F.M."/>
            <person name="Hacquard S."/>
        </authorList>
    </citation>
    <scope>NUCLEOTIDE SEQUENCE</scope>
    <source>
        <strain evidence="1">MPI-SDFR-AT-0073</strain>
    </source>
</reference>
<comment type="caution">
    <text evidence="1">The sequence shown here is derived from an EMBL/GenBank/DDBJ whole genome shotgun (WGS) entry which is preliminary data.</text>
</comment>
<gene>
    <name evidence="1" type="ORF">BKA67DRAFT_658736</name>
</gene>
<evidence type="ECO:0000313" key="2">
    <source>
        <dbReference type="Proteomes" id="UP000758603"/>
    </source>
</evidence>
<sequence length="663" mass="73247">MANLQHSAISNAASTLCQACRGIFGGKDKPLALTVGDLALVAPPGSHHQTVQSFQSSVASGCFICSIVKADFPKEVGSDSEPATISRIYKVPTGYQILIIVLAKNRRTAIYLNTAEFNRTPTTNVPNYLQDSLVHGWISNCCGDAERHALCHRRRVVSQKIKHRPKLLLHVREENNMTMFQILDITTNQLHIPYATISQHPEVEETVPGSKIEENSFSHSVEVLTRGLQDAIHIALAAGLSHVWVSSLCSSSADSHRHRGDVYASAVFNIAMLDSTPQTSRPLFPASKQCQVPIVNPGWSPKDCLMVYSQESFSDLVRSSNLWTSASFHQDFLLAPATIFCCEQQLWFQCLEGTVHSSWLPTGPSDGLVSPLCLTRPHGLDPKSLDFAVAADKFDTRLAAFWTAVVAELSAAVANNIVARTEITDVIATKTKELEAPSAPEFHLVSCAHGVWSRMITYQLAWNSKQTSSRSLMCTPKAAFECLPSWSWLSVPGAVEFNFLTSTPGLQTTNIWEDIAPPLATVTFAEPETPECLPSKLLVHGRLFRAIPEFPYTSQNNHQYCPTVVDSIGKAYVMWDRIEEFQKATDTGRRNFYVVWPIFVVIDKPSSTLEAKGLLLRQTTTKDAYVRCGSFSYDQLSDGPVASEALEEMVRGDKKAFDHFVIQ</sequence>
<evidence type="ECO:0008006" key="3">
    <source>
        <dbReference type="Google" id="ProtNLM"/>
    </source>
</evidence>
<dbReference type="PANTHER" id="PTHR33112">
    <property type="entry name" value="DOMAIN PROTEIN, PUTATIVE-RELATED"/>
    <property type="match status" value="1"/>
</dbReference>
<dbReference type="AlphaFoldDB" id="A0A9P8ULT9"/>
<dbReference type="GeneID" id="70136220"/>
<evidence type="ECO:0000313" key="1">
    <source>
        <dbReference type="EMBL" id="KAH6654436.1"/>
    </source>
</evidence>
<name>A0A9P8ULT9_9PEZI</name>
<keyword evidence="2" id="KW-1185">Reference proteome</keyword>
<proteinExistence type="predicted"/>
<dbReference type="EMBL" id="JAGPXC010000004">
    <property type="protein sequence ID" value="KAH6654436.1"/>
    <property type="molecule type" value="Genomic_DNA"/>
</dbReference>
<dbReference type="PANTHER" id="PTHR33112:SF10">
    <property type="entry name" value="TOL"/>
    <property type="match status" value="1"/>
</dbReference>
<dbReference type="Proteomes" id="UP000758603">
    <property type="component" value="Unassembled WGS sequence"/>
</dbReference>
<protein>
    <recommendedName>
        <fullName evidence="3">Heterokaryon incompatibility domain-containing protein</fullName>
    </recommendedName>
</protein>
<dbReference type="OrthoDB" id="4718840at2759"/>